<dbReference type="Gene3D" id="2.30.30.140">
    <property type="match status" value="1"/>
</dbReference>
<dbReference type="InterPro" id="IPR001109">
    <property type="entry name" value="Hydrogenase_HupF/HypC"/>
</dbReference>
<dbReference type="PANTHER" id="PTHR35177:SF2">
    <property type="entry name" value="HYDROGENASE MATURATION FACTOR HYBG"/>
    <property type="match status" value="1"/>
</dbReference>
<dbReference type="GO" id="GO:1902670">
    <property type="term" value="F:carbon dioxide binding"/>
    <property type="evidence" value="ECO:0007669"/>
    <property type="project" value="TreeGrafter"/>
</dbReference>
<dbReference type="EMBL" id="WUMU01000026">
    <property type="protein sequence ID" value="MXN20318.1"/>
    <property type="molecule type" value="Genomic_DNA"/>
</dbReference>
<gene>
    <name evidence="2" type="primary">hypC</name>
    <name evidence="2" type="ORF">GR170_20980</name>
</gene>
<dbReference type="Pfam" id="PF01455">
    <property type="entry name" value="HupF_HypC"/>
    <property type="match status" value="1"/>
</dbReference>
<dbReference type="AlphaFoldDB" id="A0A6L7G9W6"/>
<sequence length="78" mass="8428">MCMTLPMQVCRIDGLTALCTARETEREVGLILLQDEGLAPGDHVLVHLGQAIRKVSAEEAATTWELLDQILEAGTLPA</sequence>
<dbReference type="NCBIfam" id="TIGR00074">
    <property type="entry name" value="hypC_hupF"/>
    <property type="match status" value="1"/>
</dbReference>
<dbReference type="Proteomes" id="UP000477911">
    <property type="component" value="Unassembled WGS sequence"/>
</dbReference>
<accession>A0A6L7G9W6</accession>
<dbReference type="PRINTS" id="PR00445">
    <property type="entry name" value="HUPFHYPC"/>
</dbReference>
<dbReference type="PANTHER" id="PTHR35177">
    <property type="entry name" value="HYDROGENASE MATURATION FACTOR HYBG"/>
    <property type="match status" value="1"/>
</dbReference>
<name>A0A6L7G9W6_9RHOB</name>
<evidence type="ECO:0000256" key="1">
    <source>
        <dbReference type="ARBA" id="ARBA00006018"/>
    </source>
</evidence>
<dbReference type="GO" id="GO:0005506">
    <property type="term" value="F:iron ion binding"/>
    <property type="evidence" value="ECO:0007669"/>
    <property type="project" value="TreeGrafter"/>
</dbReference>
<reference evidence="2 3" key="1">
    <citation type="submission" date="2019-12" db="EMBL/GenBank/DDBJ databases">
        <authorList>
            <person name="Li M."/>
        </authorList>
    </citation>
    <scope>NUCLEOTIDE SEQUENCE [LARGE SCALE GENOMIC DNA]</scope>
    <source>
        <strain evidence="2 3">GBMRC 2024</strain>
    </source>
</reference>
<comment type="similarity">
    <text evidence="1">Belongs to the HupF/HypC family.</text>
</comment>
<protein>
    <submittedName>
        <fullName evidence="2">HypC/HybG/HupF family hydrogenase formation chaperone</fullName>
    </submittedName>
</protein>
<proteinExistence type="inferred from homology"/>
<organism evidence="2 3">
    <name type="scientific">Pseudooceanicola albus</name>
    <dbReference type="NCBI Taxonomy" id="2692189"/>
    <lineage>
        <taxon>Bacteria</taxon>
        <taxon>Pseudomonadati</taxon>
        <taxon>Pseudomonadota</taxon>
        <taxon>Alphaproteobacteria</taxon>
        <taxon>Rhodobacterales</taxon>
        <taxon>Paracoccaceae</taxon>
        <taxon>Pseudooceanicola</taxon>
    </lineage>
</organism>
<evidence type="ECO:0000313" key="2">
    <source>
        <dbReference type="EMBL" id="MXN20318.1"/>
    </source>
</evidence>
<dbReference type="GO" id="GO:0051604">
    <property type="term" value="P:protein maturation"/>
    <property type="evidence" value="ECO:0007669"/>
    <property type="project" value="TreeGrafter"/>
</dbReference>
<dbReference type="SUPFAM" id="SSF159127">
    <property type="entry name" value="HupF/HypC-like"/>
    <property type="match status" value="1"/>
</dbReference>
<keyword evidence="3" id="KW-1185">Reference proteome</keyword>
<evidence type="ECO:0000313" key="3">
    <source>
        <dbReference type="Proteomes" id="UP000477911"/>
    </source>
</evidence>
<comment type="caution">
    <text evidence="2">The sequence shown here is derived from an EMBL/GenBank/DDBJ whole genome shotgun (WGS) entry which is preliminary data.</text>
</comment>